<keyword evidence="2" id="KW-1185">Reference proteome</keyword>
<evidence type="ECO:0000313" key="2">
    <source>
        <dbReference type="Proteomes" id="UP001597294"/>
    </source>
</evidence>
<dbReference type="EMBL" id="JBHUII010000001">
    <property type="protein sequence ID" value="MFD2204965.1"/>
    <property type="molecule type" value="Genomic_DNA"/>
</dbReference>
<proteinExistence type="predicted"/>
<dbReference type="RefSeq" id="WP_380249056.1">
    <property type="nucleotide sequence ID" value="NZ_JBHUII010000001.1"/>
</dbReference>
<name>A0ABW5BJW9_9PROT</name>
<organism evidence="1 2">
    <name type="scientific">Kiloniella antarctica</name>
    <dbReference type="NCBI Taxonomy" id="1550907"/>
    <lineage>
        <taxon>Bacteria</taxon>
        <taxon>Pseudomonadati</taxon>
        <taxon>Pseudomonadota</taxon>
        <taxon>Alphaproteobacteria</taxon>
        <taxon>Rhodospirillales</taxon>
        <taxon>Kiloniellaceae</taxon>
        <taxon>Kiloniella</taxon>
    </lineage>
</organism>
<dbReference type="Proteomes" id="UP001597294">
    <property type="component" value="Unassembled WGS sequence"/>
</dbReference>
<reference evidence="2" key="1">
    <citation type="journal article" date="2019" name="Int. J. Syst. Evol. Microbiol.">
        <title>The Global Catalogue of Microorganisms (GCM) 10K type strain sequencing project: providing services to taxonomists for standard genome sequencing and annotation.</title>
        <authorList>
            <consortium name="The Broad Institute Genomics Platform"/>
            <consortium name="The Broad Institute Genome Sequencing Center for Infectious Disease"/>
            <person name="Wu L."/>
            <person name="Ma J."/>
        </authorList>
    </citation>
    <scope>NUCLEOTIDE SEQUENCE [LARGE SCALE GENOMIC DNA]</scope>
    <source>
        <strain evidence="2">CGMCC 4.7192</strain>
    </source>
</reference>
<gene>
    <name evidence="1" type="ORF">ACFSKO_05065</name>
</gene>
<accession>A0ABW5BJW9</accession>
<evidence type="ECO:0000313" key="1">
    <source>
        <dbReference type="EMBL" id="MFD2204965.1"/>
    </source>
</evidence>
<protein>
    <submittedName>
        <fullName evidence="1">Uncharacterized protein</fullName>
    </submittedName>
</protein>
<comment type="caution">
    <text evidence="1">The sequence shown here is derived from an EMBL/GenBank/DDBJ whole genome shotgun (WGS) entry which is preliminary data.</text>
</comment>
<sequence length="166" mass="19825">MRNLINVHKARQKSLESQFPDLLLLACVEPAEDYEYLAVSIFDRWLGEELSLKLLHNVEEKEQKRRDEMLDQFNEILIANTEILTFRFNTRKSKPQFKAFTSEQSKHEYLRHTDSPMYMVVLPEINAVYFEGWDDTNVFYLREHSTKKKIQNWANEVGLHCLKSRK</sequence>